<feature type="domain" description="PIN" evidence="8">
    <location>
        <begin position="8"/>
        <end position="119"/>
    </location>
</feature>
<keyword evidence="10" id="KW-1185">Reference proteome</keyword>
<evidence type="ECO:0000256" key="5">
    <source>
        <dbReference type="ARBA" id="ARBA00022801"/>
    </source>
</evidence>
<evidence type="ECO:0000256" key="2">
    <source>
        <dbReference type="ARBA" id="ARBA00022649"/>
    </source>
</evidence>
<keyword evidence="3" id="KW-0540">Nuclease</keyword>
<dbReference type="CDD" id="cd18732">
    <property type="entry name" value="PIN_MtVapC4-C5_like"/>
    <property type="match status" value="1"/>
</dbReference>
<dbReference type="Proteomes" id="UP000503540">
    <property type="component" value="Chromosome"/>
</dbReference>
<protein>
    <submittedName>
        <fullName evidence="9">PIN domain-containing protein</fullName>
    </submittedName>
</protein>
<evidence type="ECO:0000256" key="3">
    <source>
        <dbReference type="ARBA" id="ARBA00022722"/>
    </source>
</evidence>
<evidence type="ECO:0000256" key="7">
    <source>
        <dbReference type="ARBA" id="ARBA00038093"/>
    </source>
</evidence>
<comment type="similarity">
    <text evidence="7">Belongs to the PINc/VapC protein family.</text>
</comment>
<dbReference type="GO" id="GO:0004518">
    <property type="term" value="F:nuclease activity"/>
    <property type="evidence" value="ECO:0007669"/>
    <property type="project" value="UniProtKB-KW"/>
</dbReference>
<dbReference type="AlphaFoldDB" id="A0A6G9YSS3"/>
<evidence type="ECO:0000256" key="6">
    <source>
        <dbReference type="ARBA" id="ARBA00022842"/>
    </source>
</evidence>
<keyword evidence="6" id="KW-0460">Magnesium</keyword>
<comment type="cofactor">
    <cofactor evidence="1">
        <name>Mg(2+)</name>
        <dbReference type="ChEBI" id="CHEBI:18420"/>
    </cofactor>
</comment>
<dbReference type="GO" id="GO:0046872">
    <property type="term" value="F:metal ion binding"/>
    <property type="evidence" value="ECO:0007669"/>
    <property type="project" value="UniProtKB-KW"/>
</dbReference>
<dbReference type="SUPFAM" id="SSF88723">
    <property type="entry name" value="PIN domain-like"/>
    <property type="match status" value="1"/>
</dbReference>
<dbReference type="InterPro" id="IPR029060">
    <property type="entry name" value="PIN-like_dom_sf"/>
</dbReference>
<dbReference type="InterPro" id="IPR002716">
    <property type="entry name" value="PIN_dom"/>
</dbReference>
<name>A0A6G9YSS3_9NOCA</name>
<gene>
    <name evidence="9" type="ORF">F5544_42755</name>
</gene>
<keyword evidence="2" id="KW-1277">Toxin-antitoxin system</keyword>
<dbReference type="EMBL" id="CP046172">
    <property type="protein sequence ID" value="QIS16359.1"/>
    <property type="molecule type" value="Genomic_DNA"/>
</dbReference>
<dbReference type="Pfam" id="PF01850">
    <property type="entry name" value="PIN"/>
    <property type="match status" value="1"/>
</dbReference>
<dbReference type="RefSeq" id="WP_167478453.1">
    <property type="nucleotide sequence ID" value="NZ_CP046172.1"/>
</dbReference>
<dbReference type="KEGG" id="nah:F5544_42755"/>
<dbReference type="PANTHER" id="PTHR33653">
    <property type="entry name" value="RIBONUCLEASE VAPC2"/>
    <property type="match status" value="1"/>
</dbReference>
<evidence type="ECO:0000256" key="4">
    <source>
        <dbReference type="ARBA" id="ARBA00022723"/>
    </source>
</evidence>
<sequence length="140" mass="15149">MTLPRQGLLDTNVLILMDGLDQNELPAEQAISALTLAELSVGPLATDDPEEVAARMAVLGRTEAEFEPIPFTAAAARAFGRVYAATVAVGRKPRRYYVDLLIASTAIANKLPLFTVNPDDFLGLERLLVVHPVTHPDNRS</sequence>
<dbReference type="InterPro" id="IPR050556">
    <property type="entry name" value="Type_II_TA_system_RNase"/>
</dbReference>
<evidence type="ECO:0000256" key="1">
    <source>
        <dbReference type="ARBA" id="ARBA00001946"/>
    </source>
</evidence>
<keyword evidence="4" id="KW-0479">Metal-binding</keyword>
<evidence type="ECO:0000313" key="9">
    <source>
        <dbReference type="EMBL" id="QIS16359.1"/>
    </source>
</evidence>
<evidence type="ECO:0000259" key="8">
    <source>
        <dbReference type="Pfam" id="PF01850"/>
    </source>
</evidence>
<dbReference type="GO" id="GO:0016787">
    <property type="term" value="F:hydrolase activity"/>
    <property type="evidence" value="ECO:0007669"/>
    <property type="project" value="UniProtKB-KW"/>
</dbReference>
<accession>A0A6G9YSS3</accession>
<dbReference type="Gene3D" id="3.40.50.1010">
    <property type="entry name" value="5'-nuclease"/>
    <property type="match status" value="1"/>
</dbReference>
<proteinExistence type="inferred from homology"/>
<dbReference type="PANTHER" id="PTHR33653:SF1">
    <property type="entry name" value="RIBONUCLEASE VAPC2"/>
    <property type="match status" value="1"/>
</dbReference>
<reference evidence="9 10" key="1">
    <citation type="journal article" date="2019" name="ACS Chem. Biol.">
        <title>Identification and Mobilization of a Cryptic Antibiotic Biosynthesis Gene Locus from a Human-Pathogenic Nocardia Isolate.</title>
        <authorList>
            <person name="Herisse M."/>
            <person name="Ishida K."/>
            <person name="Porter J.L."/>
            <person name="Howden B."/>
            <person name="Hertweck C."/>
            <person name="Stinear T.P."/>
            <person name="Pidot S.J."/>
        </authorList>
    </citation>
    <scope>NUCLEOTIDE SEQUENCE [LARGE SCALE GENOMIC DNA]</scope>
    <source>
        <strain evidence="9 10">AUSMDU00012717</strain>
    </source>
</reference>
<organism evidence="9 10">
    <name type="scientific">Nocardia arthritidis</name>
    <dbReference type="NCBI Taxonomy" id="228602"/>
    <lineage>
        <taxon>Bacteria</taxon>
        <taxon>Bacillati</taxon>
        <taxon>Actinomycetota</taxon>
        <taxon>Actinomycetes</taxon>
        <taxon>Mycobacteriales</taxon>
        <taxon>Nocardiaceae</taxon>
        <taxon>Nocardia</taxon>
    </lineage>
</organism>
<evidence type="ECO:0000313" key="10">
    <source>
        <dbReference type="Proteomes" id="UP000503540"/>
    </source>
</evidence>
<keyword evidence="5" id="KW-0378">Hydrolase</keyword>